<dbReference type="Gene3D" id="2.60.40.10">
    <property type="entry name" value="Immunoglobulins"/>
    <property type="match status" value="1"/>
</dbReference>
<dbReference type="PANTHER" id="PTHR37833:SF1">
    <property type="entry name" value="SIGNAL PEPTIDE PROTEIN"/>
    <property type="match status" value="1"/>
</dbReference>
<keyword evidence="1" id="KW-0732">Signal</keyword>
<gene>
    <name evidence="2" type="ORF">AXE80_05290</name>
</gene>
<dbReference type="Pfam" id="PF07610">
    <property type="entry name" value="DUF1573"/>
    <property type="match status" value="1"/>
</dbReference>
<evidence type="ECO:0000313" key="2">
    <source>
        <dbReference type="EMBL" id="ANW95725.1"/>
    </source>
</evidence>
<reference evidence="2 3" key="1">
    <citation type="submission" date="2016-02" db="EMBL/GenBank/DDBJ databases">
        <authorList>
            <person name="Wen L."/>
            <person name="He K."/>
            <person name="Yang H."/>
        </authorList>
    </citation>
    <scope>NUCLEOTIDE SEQUENCE [LARGE SCALE GENOMIC DNA]</scope>
    <source>
        <strain evidence="2 3">CZ1127</strain>
    </source>
</reference>
<dbReference type="STRING" id="1790137.AXE80_05290"/>
<sequence>MKKLAFIICMALAPMLTFAQQATASTDNTLKPIIKFEKEVIDYGTIAHNADGVRYFNFKNVGSAPLIIKSVKGSCGCTVPTKPEEPIMPGKSGQIKVKYATDRVGRFTKTVTIISNATEHPKVVRIKGEVLKD</sequence>
<organism evidence="2 3">
    <name type="scientific">Wenyingzhuangia fucanilytica</name>
    <dbReference type="NCBI Taxonomy" id="1790137"/>
    <lineage>
        <taxon>Bacteria</taxon>
        <taxon>Pseudomonadati</taxon>
        <taxon>Bacteroidota</taxon>
        <taxon>Flavobacteriia</taxon>
        <taxon>Flavobacteriales</taxon>
        <taxon>Flavobacteriaceae</taxon>
        <taxon>Wenyingzhuangia</taxon>
    </lineage>
</organism>
<dbReference type="AlphaFoldDB" id="A0A1B1Y4M6"/>
<dbReference type="RefSeq" id="WP_068825134.1">
    <property type="nucleotide sequence ID" value="NZ_CP014224.1"/>
</dbReference>
<dbReference type="KEGG" id="wfu:AXE80_05290"/>
<dbReference type="InterPro" id="IPR013783">
    <property type="entry name" value="Ig-like_fold"/>
</dbReference>
<protein>
    <recommendedName>
        <fullName evidence="4">DUF1573 domain-containing protein</fullName>
    </recommendedName>
</protein>
<dbReference type="InterPro" id="IPR011467">
    <property type="entry name" value="DUF1573"/>
</dbReference>
<dbReference type="EMBL" id="CP014224">
    <property type="protein sequence ID" value="ANW95725.1"/>
    <property type="molecule type" value="Genomic_DNA"/>
</dbReference>
<evidence type="ECO:0008006" key="4">
    <source>
        <dbReference type="Google" id="ProtNLM"/>
    </source>
</evidence>
<dbReference type="OrthoDB" id="826619at2"/>
<evidence type="ECO:0000313" key="3">
    <source>
        <dbReference type="Proteomes" id="UP000092967"/>
    </source>
</evidence>
<dbReference type="Proteomes" id="UP000092967">
    <property type="component" value="Chromosome"/>
</dbReference>
<feature type="signal peptide" evidence="1">
    <location>
        <begin position="1"/>
        <end position="24"/>
    </location>
</feature>
<evidence type="ECO:0000256" key="1">
    <source>
        <dbReference type="SAM" id="SignalP"/>
    </source>
</evidence>
<name>A0A1B1Y4M6_9FLAO</name>
<accession>A0A1B1Y4M6</accession>
<proteinExistence type="predicted"/>
<keyword evidence="3" id="KW-1185">Reference proteome</keyword>
<feature type="chain" id="PRO_5008532480" description="DUF1573 domain-containing protein" evidence="1">
    <location>
        <begin position="25"/>
        <end position="133"/>
    </location>
</feature>
<dbReference type="PANTHER" id="PTHR37833">
    <property type="entry name" value="LIPOPROTEIN-RELATED"/>
    <property type="match status" value="1"/>
</dbReference>